<keyword evidence="2" id="KW-1185">Reference proteome</keyword>
<comment type="caution">
    <text evidence="1">The sequence shown here is derived from an EMBL/GenBank/DDBJ whole genome shotgun (WGS) entry which is preliminary data.</text>
</comment>
<proteinExistence type="predicted"/>
<name>A0A9Q0Y1P6_9SAUR</name>
<evidence type="ECO:0000313" key="2">
    <source>
        <dbReference type="Proteomes" id="UP001142489"/>
    </source>
</evidence>
<dbReference type="AlphaFoldDB" id="A0A9Q0Y1P6"/>
<reference evidence="1" key="1">
    <citation type="journal article" date="2023" name="DNA Res.">
        <title>Chromosome-level genome assembly of Phrynocephalus forsythii using third-generation DNA sequencing and Hi-C analysis.</title>
        <authorList>
            <person name="Qi Y."/>
            <person name="Zhao W."/>
            <person name="Zhao Y."/>
            <person name="Niu C."/>
            <person name="Cao S."/>
            <person name="Zhang Y."/>
        </authorList>
    </citation>
    <scope>NUCLEOTIDE SEQUENCE</scope>
    <source>
        <tissue evidence="1">Muscle</tissue>
    </source>
</reference>
<sequence length="96" mass="10571">MAAEMSRYAQPSAEGQRGLEDFNAYPSSWFTVSKNLTNDEDMQSVKQLPATVFSPDNDVKSEEREVTQIIEGTQGIIAASELSASVKEQTLKELKA</sequence>
<protein>
    <submittedName>
        <fullName evidence="1">Uncharacterized protein</fullName>
    </submittedName>
</protein>
<organism evidence="1 2">
    <name type="scientific">Phrynocephalus forsythii</name>
    <dbReference type="NCBI Taxonomy" id="171643"/>
    <lineage>
        <taxon>Eukaryota</taxon>
        <taxon>Metazoa</taxon>
        <taxon>Chordata</taxon>
        <taxon>Craniata</taxon>
        <taxon>Vertebrata</taxon>
        <taxon>Euteleostomi</taxon>
        <taxon>Lepidosauria</taxon>
        <taxon>Squamata</taxon>
        <taxon>Bifurcata</taxon>
        <taxon>Unidentata</taxon>
        <taxon>Episquamata</taxon>
        <taxon>Toxicofera</taxon>
        <taxon>Iguania</taxon>
        <taxon>Acrodonta</taxon>
        <taxon>Agamidae</taxon>
        <taxon>Agaminae</taxon>
        <taxon>Phrynocephalus</taxon>
    </lineage>
</organism>
<dbReference type="EMBL" id="JAPFRF010000003">
    <property type="protein sequence ID" value="KAJ7338307.1"/>
    <property type="molecule type" value="Genomic_DNA"/>
</dbReference>
<evidence type="ECO:0000313" key="1">
    <source>
        <dbReference type="EMBL" id="KAJ7338307.1"/>
    </source>
</evidence>
<dbReference type="Proteomes" id="UP001142489">
    <property type="component" value="Unassembled WGS sequence"/>
</dbReference>
<gene>
    <name evidence="1" type="ORF">JRQ81_011214</name>
</gene>
<accession>A0A9Q0Y1P6</accession>